<dbReference type="InterPro" id="IPR008471">
    <property type="entry name" value="MnmC-like_methylTransf"/>
</dbReference>
<dbReference type="Gene3D" id="3.40.50.150">
    <property type="entry name" value="Vaccinia Virus protein VP39"/>
    <property type="match status" value="1"/>
</dbReference>
<dbReference type="PANTHER" id="PTHR13847:SF283">
    <property type="entry name" value="TRNA 5-METHYLAMINOMETHYL-2-THIOURIDINE BIOSYNTHESIS BIFUNCTIONAL PROTEIN MNMC"/>
    <property type="match status" value="1"/>
</dbReference>
<keyword evidence="1 10" id="KW-0963">Cytoplasm</keyword>
<comment type="cofactor">
    <cofactor evidence="10">
        <name>FAD</name>
        <dbReference type="ChEBI" id="CHEBI:57692"/>
    </cofactor>
</comment>
<dbReference type="EMBL" id="AP022839">
    <property type="protein sequence ID" value="BCA95539.1"/>
    <property type="molecule type" value="Genomic_DNA"/>
</dbReference>
<gene>
    <name evidence="10 13" type="primary">mnmC</name>
    <name evidence="13" type="ORF">TUM19329_19000</name>
</gene>
<dbReference type="Pfam" id="PF05430">
    <property type="entry name" value="Methyltransf_30"/>
    <property type="match status" value="1"/>
</dbReference>
<keyword evidence="7 10" id="KW-0274">FAD</keyword>
<comment type="catalytic activity">
    <reaction evidence="10">
        <text>5-aminomethyl-2-thiouridine(34) in tRNA + S-adenosyl-L-methionine = 5-methylaminomethyl-2-thiouridine(34) in tRNA + S-adenosyl-L-homocysteine + H(+)</text>
        <dbReference type="Rhea" id="RHEA:19569"/>
        <dbReference type="Rhea" id="RHEA-COMP:10195"/>
        <dbReference type="Rhea" id="RHEA-COMP:10197"/>
        <dbReference type="ChEBI" id="CHEBI:15378"/>
        <dbReference type="ChEBI" id="CHEBI:57856"/>
        <dbReference type="ChEBI" id="CHEBI:59789"/>
        <dbReference type="ChEBI" id="CHEBI:74454"/>
        <dbReference type="ChEBI" id="CHEBI:74455"/>
        <dbReference type="EC" id="2.1.1.61"/>
    </reaction>
</comment>
<dbReference type="EC" id="2.1.1.61" evidence="10"/>
<keyword evidence="8 10" id="KW-0560">Oxidoreductase</keyword>
<evidence type="ECO:0000256" key="3">
    <source>
        <dbReference type="ARBA" id="ARBA00022630"/>
    </source>
</evidence>
<accession>A0A6F8T516</accession>
<evidence type="ECO:0000256" key="6">
    <source>
        <dbReference type="ARBA" id="ARBA00022694"/>
    </source>
</evidence>
<comment type="subcellular location">
    <subcellularLocation>
        <location evidence="10">Cytoplasm</location>
    </subcellularLocation>
</comment>
<feature type="domain" description="MnmC-like methyltransferase" evidence="12">
    <location>
        <begin position="117"/>
        <end position="250"/>
    </location>
</feature>
<evidence type="ECO:0000313" key="13">
    <source>
        <dbReference type="EMBL" id="BCA95539.1"/>
    </source>
</evidence>
<evidence type="ECO:0000256" key="7">
    <source>
        <dbReference type="ARBA" id="ARBA00022827"/>
    </source>
</evidence>
<dbReference type="NCBIfam" id="TIGR03197">
    <property type="entry name" value="MnmC_Cterm"/>
    <property type="match status" value="1"/>
</dbReference>
<feature type="region of interest" description="FAD-dependent cmnm(5)s(2)U34 oxidoreductase" evidence="10">
    <location>
        <begin position="282"/>
        <end position="668"/>
    </location>
</feature>
<dbReference type="EC" id="1.5.-.-" evidence="10"/>
<dbReference type="GO" id="GO:0032259">
    <property type="term" value="P:methylation"/>
    <property type="evidence" value="ECO:0007669"/>
    <property type="project" value="UniProtKB-KW"/>
</dbReference>
<evidence type="ECO:0000256" key="5">
    <source>
        <dbReference type="ARBA" id="ARBA00022691"/>
    </source>
</evidence>
<evidence type="ECO:0000256" key="10">
    <source>
        <dbReference type="HAMAP-Rule" id="MF_01102"/>
    </source>
</evidence>
<feature type="domain" description="FAD dependent oxidoreductase" evidence="11">
    <location>
        <begin position="280"/>
        <end position="633"/>
    </location>
</feature>
<name>A0A6F8T516_9GAMM</name>
<sequence length="668" mass="74278">MSSPFIPIITADVAWRDGLPCSVYDDNYFSTENGMSQRRYVFIDGNDLINRWLNLSHNAPGIFNIAETGFGMGLNFLLTWQLWERHAPPTAQLHFISCEKHPLKITDLKRCLSVWTELTEYANQLIDNYPILTPGYHQLSFGNGRVILTLMLGEALESYEQLLICGESTLESNLRTSFIDAWYLDGFPQKTNKSMWSESLLRVIALLSKEGTTISTYTASSSVKAKITDVGFNVEKKKGLDQKRFMISGYFKKPPPFRLNTRHTPWHVGIPVQQKQKSALILGAGLAGCFTANSLARRGWQVTVIDEQEAAGMGGSANQQAILFPKLSAYKSPLTQLMLSAFLYANQVYKKILNQLKIGELEGSLLLAHNEKEIKSQQSLVDWLLHYPELGELVNADRASDLAGVDLDKAGLYIPLSGWINSPLLCQDLIKSDRITLLTNCKVDSLIFDGSQWMTEHGRSPVLILANGSQVSSFHETSHLPVKTIRGQMTAIQSTTASNKLLIPICAEGHVLPEINGTHHFGATYEPGNMSAPVYDQDDEKNLLQLFQISDKGLWSKKVVNHWAGLRAATPDYLPLVGPAPKIHEFTALFSGLESNSKRWIASPGSYYPGLYVCAGFGSRGLTTVPLCAEWLAGSINNEISCLPRNLVHALSPARFLRRDITRGFKQL</sequence>
<keyword evidence="5 10" id="KW-0949">S-adenosyl-L-methionine</keyword>
<keyword evidence="9 10" id="KW-0511">Multifunctional enzyme</keyword>
<evidence type="ECO:0000256" key="9">
    <source>
        <dbReference type="ARBA" id="ARBA00023268"/>
    </source>
</evidence>
<dbReference type="GO" id="GO:0005737">
    <property type="term" value="C:cytoplasm"/>
    <property type="evidence" value="ECO:0007669"/>
    <property type="project" value="UniProtKB-SubCell"/>
</dbReference>
<dbReference type="InterPro" id="IPR047785">
    <property type="entry name" value="tRNA_MNMC2"/>
</dbReference>
<feature type="region of interest" description="tRNA (mnm(5)s(2)U34)-methyltransferase" evidence="10">
    <location>
        <begin position="1"/>
        <end position="252"/>
    </location>
</feature>
<comment type="similarity">
    <text evidence="10">In the C-terminal section; belongs to the DAO family.</text>
</comment>
<reference evidence="13" key="1">
    <citation type="journal article" date="2020" name="Microbiol. Resour. Announc.">
        <title>Complete Genome Sequence of Novel Psychrotolerant Legionella Strain TUM19329, Isolated from Antarctic Lake Sediment.</title>
        <authorList>
            <person name="Shimada S."/>
            <person name="Nakai R."/>
            <person name="Aoki K."/>
            <person name="Shimoeda N."/>
            <person name="Ohno G."/>
            <person name="Miyazaki Y."/>
            <person name="Kudoh S."/>
            <person name="Imura S."/>
            <person name="Watanabe K."/>
            <person name="Ishii Y."/>
            <person name="Tateda K."/>
        </authorList>
    </citation>
    <scope>NUCLEOTIDE SEQUENCE [LARGE SCALE GENOMIC DNA]</scope>
    <source>
        <strain evidence="13">TUM19329</strain>
    </source>
</reference>
<protein>
    <recommendedName>
        <fullName evidence="10">tRNA 5-methylaminomethyl-2-thiouridine biosynthesis bifunctional protein MnmC</fullName>
        <shortName evidence="10">tRNA mnm(5)s(2)U biosynthesis bifunctional protein</shortName>
    </recommendedName>
    <domain>
        <recommendedName>
            <fullName evidence="10">tRNA (mnm(5)s(2)U34)-methyltransferase</fullName>
            <ecNumber evidence="10">2.1.1.61</ecNumber>
        </recommendedName>
    </domain>
    <domain>
        <recommendedName>
            <fullName evidence="10">FAD-dependent cmnm(5)s(2)U34 oxidoreductase</fullName>
            <ecNumber evidence="10">1.5.-.-</ecNumber>
        </recommendedName>
    </domain>
</protein>
<evidence type="ECO:0000256" key="1">
    <source>
        <dbReference type="ARBA" id="ARBA00022490"/>
    </source>
</evidence>
<dbReference type="GO" id="GO:0004808">
    <property type="term" value="F:tRNA (5-methylaminomethyl-2-thiouridylate)(34)-methyltransferase activity"/>
    <property type="evidence" value="ECO:0007669"/>
    <property type="project" value="UniProtKB-EC"/>
</dbReference>
<dbReference type="InterPro" id="IPR017610">
    <property type="entry name" value="tRNA_S-uridine_synth_MnmC_C"/>
</dbReference>
<evidence type="ECO:0000313" key="14">
    <source>
        <dbReference type="Proteomes" id="UP000502894"/>
    </source>
</evidence>
<dbReference type="Proteomes" id="UP000502894">
    <property type="component" value="Chromosome"/>
</dbReference>
<dbReference type="GO" id="GO:0050660">
    <property type="term" value="F:flavin adenine dinucleotide binding"/>
    <property type="evidence" value="ECO:0007669"/>
    <property type="project" value="UniProtKB-UniRule"/>
</dbReference>
<dbReference type="KEGG" id="lant:TUM19329_19000"/>
<dbReference type="GO" id="GO:0016645">
    <property type="term" value="F:oxidoreductase activity, acting on the CH-NH group of donors"/>
    <property type="evidence" value="ECO:0007669"/>
    <property type="project" value="InterPro"/>
</dbReference>
<proteinExistence type="inferred from homology"/>
<dbReference type="InterPro" id="IPR023032">
    <property type="entry name" value="tRNA_MAMT_biosynth_bifunc_MnmC"/>
</dbReference>
<dbReference type="InterPro" id="IPR036188">
    <property type="entry name" value="FAD/NAD-bd_sf"/>
</dbReference>
<keyword evidence="3 10" id="KW-0285">Flavoprotein</keyword>
<dbReference type="NCBIfam" id="NF033855">
    <property type="entry name" value="tRNA_MNMC2"/>
    <property type="match status" value="1"/>
</dbReference>
<keyword evidence="4 10" id="KW-0808">Transferase</keyword>
<keyword evidence="6 10" id="KW-0819">tRNA processing</keyword>
<dbReference type="Pfam" id="PF01266">
    <property type="entry name" value="DAO"/>
    <property type="match status" value="1"/>
</dbReference>
<evidence type="ECO:0000259" key="12">
    <source>
        <dbReference type="Pfam" id="PF05430"/>
    </source>
</evidence>
<dbReference type="Gene3D" id="3.30.9.10">
    <property type="entry name" value="D-Amino Acid Oxidase, subunit A, domain 2"/>
    <property type="match status" value="1"/>
</dbReference>
<dbReference type="InterPro" id="IPR006076">
    <property type="entry name" value="FAD-dep_OxRdtase"/>
</dbReference>
<organism evidence="13 14">
    <name type="scientific">Legionella antarctica</name>
    <dbReference type="NCBI Taxonomy" id="2708020"/>
    <lineage>
        <taxon>Bacteria</taxon>
        <taxon>Pseudomonadati</taxon>
        <taxon>Pseudomonadota</taxon>
        <taxon>Gammaproteobacteria</taxon>
        <taxon>Legionellales</taxon>
        <taxon>Legionellaceae</taxon>
        <taxon>Legionella</taxon>
    </lineage>
</organism>
<dbReference type="PANTHER" id="PTHR13847">
    <property type="entry name" value="SARCOSINE DEHYDROGENASE-RELATED"/>
    <property type="match status" value="1"/>
</dbReference>
<comment type="similarity">
    <text evidence="10">In the N-terminal section; belongs to the methyltransferase superfamily. tRNA (mnm(5)s(2)U34)-methyltransferase family.</text>
</comment>
<dbReference type="Gene3D" id="3.50.50.60">
    <property type="entry name" value="FAD/NAD(P)-binding domain"/>
    <property type="match status" value="1"/>
</dbReference>
<dbReference type="NCBIfam" id="NF002481">
    <property type="entry name" value="PRK01747.1-2"/>
    <property type="match status" value="1"/>
</dbReference>
<evidence type="ECO:0000256" key="2">
    <source>
        <dbReference type="ARBA" id="ARBA00022603"/>
    </source>
</evidence>
<dbReference type="InterPro" id="IPR029063">
    <property type="entry name" value="SAM-dependent_MTases_sf"/>
</dbReference>
<dbReference type="HAMAP" id="MF_01102">
    <property type="entry name" value="MnmC"/>
    <property type="match status" value="1"/>
</dbReference>
<evidence type="ECO:0000256" key="8">
    <source>
        <dbReference type="ARBA" id="ARBA00023002"/>
    </source>
</evidence>
<dbReference type="AlphaFoldDB" id="A0A6F8T516"/>
<keyword evidence="2 10" id="KW-0489">Methyltransferase</keyword>
<dbReference type="SUPFAM" id="SSF51905">
    <property type="entry name" value="FAD/NAD(P)-binding domain"/>
    <property type="match status" value="1"/>
</dbReference>
<dbReference type="RefSeq" id="WP_173237117.1">
    <property type="nucleotide sequence ID" value="NZ_AP022839.1"/>
</dbReference>
<comment type="function">
    <text evidence="10">Catalyzes the last two steps in the biosynthesis of 5-methylaminomethyl-2-thiouridine (mnm(5)s(2)U) at the wobble position (U34) in tRNA. Catalyzes the FAD-dependent demodification of cmnm(5)s(2)U34 to nm(5)s(2)U34, followed by the transfer of a methyl group from S-adenosyl-L-methionine to nm(5)s(2)U34, to form mnm(5)s(2)U34.</text>
</comment>
<dbReference type="SUPFAM" id="SSF54373">
    <property type="entry name" value="FAD-linked reductases, C-terminal domain"/>
    <property type="match status" value="1"/>
</dbReference>
<keyword evidence="14" id="KW-1185">Reference proteome</keyword>
<evidence type="ECO:0000256" key="4">
    <source>
        <dbReference type="ARBA" id="ARBA00022679"/>
    </source>
</evidence>
<evidence type="ECO:0000259" key="11">
    <source>
        <dbReference type="Pfam" id="PF01266"/>
    </source>
</evidence>
<dbReference type="GO" id="GO:0002097">
    <property type="term" value="P:tRNA wobble base modification"/>
    <property type="evidence" value="ECO:0007669"/>
    <property type="project" value="UniProtKB-UniRule"/>
</dbReference>